<evidence type="ECO:0000256" key="1">
    <source>
        <dbReference type="SAM" id="MobiDB-lite"/>
    </source>
</evidence>
<feature type="region of interest" description="Disordered" evidence="1">
    <location>
        <begin position="580"/>
        <end position="614"/>
    </location>
</feature>
<gene>
    <name evidence="2" type="ORF">QBC40DRAFT_301465</name>
</gene>
<feature type="region of interest" description="Disordered" evidence="1">
    <location>
        <begin position="177"/>
        <end position="226"/>
    </location>
</feature>
<proteinExistence type="predicted"/>
<dbReference type="InterPro" id="IPR027443">
    <property type="entry name" value="IPNS-like_sf"/>
</dbReference>
<dbReference type="SUPFAM" id="SSF51197">
    <property type="entry name" value="Clavaminate synthase-like"/>
    <property type="match status" value="1"/>
</dbReference>
<evidence type="ECO:0000313" key="3">
    <source>
        <dbReference type="Proteomes" id="UP001303160"/>
    </source>
</evidence>
<evidence type="ECO:0000313" key="2">
    <source>
        <dbReference type="EMBL" id="KAK4195134.1"/>
    </source>
</evidence>
<accession>A0AAN6X786</accession>
<feature type="region of interest" description="Disordered" evidence="1">
    <location>
        <begin position="977"/>
        <end position="1016"/>
    </location>
</feature>
<dbReference type="Gene3D" id="2.60.120.330">
    <property type="entry name" value="B-lactam Antibiotic, Isopenicillin N Synthase, Chain"/>
    <property type="match status" value="1"/>
</dbReference>
<dbReference type="PANTHER" id="PTHR30613">
    <property type="entry name" value="UNCHARACTERIZED PROTEIN YBIU-RELATED"/>
    <property type="match status" value="1"/>
</dbReference>
<dbReference type="EMBL" id="MU864024">
    <property type="protein sequence ID" value="KAK4195134.1"/>
    <property type="molecule type" value="Genomic_DNA"/>
</dbReference>
<comment type="caution">
    <text evidence="2">The sequence shown here is derived from an EMBL/GenBank/DDBJ whole genome shotgun (WGS) entry which is preliminary data.</text>
</comment>
<dbReference type="Proteomes" id="UP001303160">
    <property type="component" value="Unassembled WGS sequence"/>
</dbReference>
<feature type="compositionally biased region" description="Low complexity" evidence="1">
    <location>
        <begin position="216"/>
        <end position="226"/>
    </location>
</feature>
<feature type="compositionally biased region" description="Basic and acidic residues" evidence="1">
    <location>
        <begin position="596"/>
        <end position="607"/>
    </location>
</feature>
<dbReference type="PANTHER" id="PTHR30613:SF1">
    <property type="entry name" value="DUF1479 DOMAIN PROTEIN (AFU_ORTHOLOGUE AFUA_5G09280)"/>
    <property type="match status" value="1"/>
</dbReference>
<reference evidence="2" key="2">
    <citation type="submission" date="2023-05" db="EMBL/GenBank/DDBJ databases">
        <authorList>
            <consortium name="Lawrence Berkeley National Laboratory"/>
            <person name="Steindorff A."/>
            <person name="Hensen N."/>
            <person name="Bonometti L."/>
            <person name="Westerberg I."/>
            <person name="Brannstrom I.O."/>
            <person name="Guillou S."/>
            <person name="Cros-Aarteil S."/>
            <person name="Calhoun S."/>
            <person name="Haridas S."/>
            <person name="Kuo A."/>
            <person name="Mondo S."/>
            <person name="Pangilinan J."/>
            <person name="Riley R."/>
            <person name="Labutti K."/>
            <person name="Andreopoulos B."/>
            <person name="Lipzen A."/>
            <person name="Chen C."/>
            <person name="Yanf M."/>
            <person name="Daum C."/>
            <person name="Ng V."/>
            <person name="Clum A."/>
            <person name="Ohm R."/>
            <person name="Martin F."/>
            <person name="Silar P."/>
            <person name="Natvig D."/>
            <person name="Lalanne C."/>
            <person name="Gautier V."/>
            <person name="Ament-Velasquez S.L."/>
            <person name="Kruys A."/>
            <person name="Hutchinson M.I."/>
            <person name="Powell A.J."/>
            <person name="Barry K."/>
            <person name="Miller A.N."/>
            <person name="Grigoriev I.V."/>
            <person name="Debuchy R."/>
            <person name="Gladieux P."/>
            <person name="Thoren M.H."/>
            <person name="Johannesson H."/>
        </authorList>
    </citation>
    <scope>NUCLEOTIDE SEQUENCE</scope>
    <source>
        <strain evidence="2">CBS 315.58</strain>
    </source>
</reference>
<feature type="compositionally biased region" description="Polar residues" evidence="1">
    <location>
        <begin position="190"/>
        <end position="202"/>
    </location>
</feature>
<dbReference type="InterPro" id="IPR010856">
    <property type="entry name" value="Gig2-like"/>
</dbReference>
<dbReference type="AlphaFoldDB" id="A0AAN6X786"/>
<sequence length="1016" mass="110002">MGGGIKHRFLPCSRFWILVRGCELRAFGGDFGHSVSWAGGEVVWVSVLPAEAWGMAGREAAERRHSLQAMRSGRSDKRPTAGCWDQSCRSKVACMAQKTKLFRMRVPSPDHQQTPTEQAGPTALFRKKAFAGSQGEDWTGLDWTGQDRTGISESRSKAKVLAARVGPKFPQTVVAAEKRVPKSCPPPTSHLPNSCSTTFDQDSTADRLDDQSDTMASSASGAAVHVSTRASTTITASSPPKSSIHDVLEPVVAVAGTGPAGNNPIGINDMGLEARARCNQCGRRRTTCHHPQRQHSPAPPAVAVVAVPAPAPAPPTSPSFQLSSSASAITNGSLSAAYLPLFPHQQRPRRLSKLKHRNLTATFAAPLIKSDGLPPLTAADFLAASAPRRPIPVSSTSNAMEPPVLSFYGKEPVPLPTRFAHIKHSLVEGHEAELEASWARLIEALREEVDDIASRGSHLTPSIDFSDMDSAESRAAFSRDLKRYGLGLIRGVVPRTDAQVTIDETVKYLEKQTDFKEPTPQDPTCFDFFWTPAQVRTRAHPRVMAAQKFAMSLWDNDADDRMATRFPIAYADRLRIHGANIGGVGPDTPAGKKKKKAEDDGTPDESKSLTPDEEAEKAALELELLGDFASSTVIAQVDNGSLERWEPDGYGRGGTYQAVFNGEWEKYDPWDPTHRVSATSDLYNGYGACSVFRMYQGVVALSTIEPGLIRLLPSPKLATAYFLLRPFFSPKTKAPERRDGPEWDAFLDASNWVLDKEQSTIIHGAVPGHAQRLTELWHPHLHLRKTLVTIPTLQTGDYIVWHPDLAYHIASNPNVMASRAPTPPPMGAEDKPPSRPVSILVYVPAAPLTQNNALYLARQRKTFQRGHPGPDFDSTGSGLGTEATHIGRVGETEIAEIGGPAGLQAMGLAPFDVAPTPPADTNGASPGADVVMDGSATTPTIASKAKSVTRAEAEVARLANIILFPDRYDFYMAKRTANSRKRSRDEAECESSPAPTSEARQEEKGKGKDKDTDAGR</sequence>
<keyword evidence="3" id="KW-1185">Reference proteome</keyword>
<feature type="compositionally biased region" description="Basic and acidic residues" evidence="1">
    <location>
        <begin position="999"/>
        <end position="1016"/>
    </location>
</feature>
<name>A0AAN6X786_9PEZI</name>
<organism evidence="2 3">
    <name type="scientific">Triangularia verruculosa</name>
    <dbReference type="NCBI Taxonomy" id="2587418"/>
    <lineage>
        <taxon>Eukaryota</taxon>
        <taxon>Fungi</taxon>
        <taxon>Dikarya</taxon>
        <taxon>Ascomycota</taxon>
        <taxon>Pezizomycotina</taxon>
        <taxon>Sordariomycetes</taxon>
        <taxon>Sordariomycetidae</taxon>
        <taxon>Sordariales</taxon>
        <taxon>Podosporaceae</taxon>
        <taxon>Triangularia</taxon>
    </lineage>
</organism>
<protein>
    <submittedName>
        <fullName evidence="2">Uncharacterized protein</fullName>
    </submittedName>
</protein>
<dbReference type="Pfam" id="PF07350">
    <property type="entry name" value="Gig2-like"/>
    <property type="match status" value="1"/>
</dbReference>
<reference evidence="2" key="1">
    <citation type="journal article" date="2023" name="Mol. Phylogenet. Evol.">
        <title>Genome-scale phylogeny and comparative genomics of the fungal order Sordariales.</title>
        <authorList>
            <person name="Hensen N."/>
            <person name="Bonometti L."/>
            <person name="Westerberg I."/>
            <person name="Brannstrom I.O."/>
            <person name="Guillou S."/>
            <person name="Cros-Aarteil S."/>
            <person name="Calhoun S."/>
            <person name="Haridas S."/>
            <person name="Kuo A."/>
            <person name="Mondo S."/>
            <person name="Pangilinan J."/>
            <person name="Riley R."/>
            <person name="LaButti K."/>
            <person name="Andreopoulos B."/>
            <person name="Lipzen A."/>
            <person name="Chen C."/>
            <person name="Yan M."/>
            <person name="Daum C."/>
            <person name="Ng V."/>
            <person name="Clum A."/>
            <person name="Steindorff A."/>
            <person name="Ohm R.A."/>
            <person name="Martin F."/>
            <person name="Silar P."/>
            <person name="Natvig D.O."/>
            <person name="Lalanne C."/>
            <person name="Gautier V."/>
            <person name="Ament-Velasquez S.L."/>
            <person name="Kruys A."/>
            <person name="Hutchinson M.I."/>
            <person name="Powell A.J."/>
            <person name="Barry K."/>
            <person name="Miller A.N."/>
            <person name="Grigoriev I.V."/>
            <person name="Debuchy R."/>
            <person name="Gladieux P."/>
            <person name="Hiltunen Thoren M."/>
            <person name="Johannesson H."/>
        </authorList>
    </citation>
    <scope>NUCLEOTIDE SEQUENCE</scope>
    <source>
        <strain evidence="2">CBS 315.58</strain>
    </source>
</reference>